<evidence type="ECO:0000256" key="3">
    <source>
        <dbReference type="ARBA" id="ARBA00022679"/>
    </source>
</evidence>
<dbReference type="Proteomes" id="UP001345963">
    <property type="component" value="Unassembled WGS sequence"/>
</dbReference>
<reference evidence="8 9" key="1">
    <citation type="submission" date="2021-07" db="EMBL/GenBank/DDBJ databases">
        <authorList>
            <person name="Palmer J.M."/>
        </authorList>
    </citation>
    <scope>NUCLEOTIDE SEQUENCE [LARGE SCALE GENOMIC DNA]</scope>
    <source>
        <strain evidence="8 9">AT_MEX2019</strain>
        <tissue evidence="8">Muscle</tissue>
    </source>
</reference>
<evidence type="ECO:0000256" key="4">
    <source>
        <dbReference type="ARBA" id="ARBA00022695"/>
    </source>
</evidence>
<protein>
    <recommendedName>
        <fullName evidence="7">NAD(P)(+)--arginine ADP-ribosyltransferase</fullName>
        <ecNumber evidence="7">2.4.2.31</ecNumber>
    </recommendedName>
    <alternativeName>
        <fullName evidence="7">Mono(ADP-ribosyl)transferase</fullName>
    </alternativeName>
</protein>
<evidence type="ECO:0000256" key="1">
    <source>
        <dbReference type="ARBA" id="ARBA00009558"/>
    </source>
</evidence>
<evidence type="ECO:0000313" key="8">
    <source>
        <dbReference type="EMBL" id="MED6232964.1"/>
    </source>
</evidence>
<keyword evidence="7" id="KW-0732">Signal</keyword>
<comment type="similarity">
    <text evidence="1 7">Belongs to the Arg-specific ADP-ribosyltransferase family.</text>
</comment>
<evidence type="ECO:0000256" key="7">
    <source>
        <dbReference type="RuleBase" id="RU361228"/>
    </source>
</evidence>
<keyword evidence="5 7" id="KW-0521">NADP</keyword>
<organism evidence="8 9">
    <name type="scientific">Ataeniobius toweri</name>
    <dbReference type="NCBI Taxonomy" id="208326"/>
    <lineage>
        <taxon>Eukaryota</taxon>
        <taxon>Metazoa</taxon>
        <taxon>Chordata</taxon>
        <taxon>Craniata</taxon>
        <taxon>Vertebrata</taxon>
        <taxon>Euteleostomi</taxon>
        <taxon>Actinopterygii</taxon>
        <taxon>Neopterygii</taxon>
        <taxon>Teleostei</taxon>
        <taxon>Neoteleostei</taxon>
        <taxon>Acanthomorphata</taxon>
        <taxon>Ovalentaria</taxon>
        <taxon>Atherinomorphae</taxon>
        <taxon>Cyprinodontiformes</taxon>
        <taxon>Goodeidae</taxon>
        <taxon>Ataeniobius</taxon>
    </lineage>
</organism>
<keyword evidence="4" id="KW-0548">Nucleotidyltransferase</keyword>
<comment type="catalytic activity">
    <reaction evidence="6 7">
        <text>L-arginyl-[protein] + NAD(+) = N(omega)-(ADP-D-ribosyl)-L-arginyl-[protein] + nicotinamide + H(+)</text>
        <dbReference type="Rhea" id="RHEA:19149"/>
        <dbReference type="Rhea" id="RHEA-COMP:10532"/>
        <dbReference type="Rhea" id="RHEA-COMP:15087"/>
        <dbReference type="ChEBI" id="CHEBI:15378"/>
        <dbReference type="ChEBI" id="CHEBI:17154"/>
        <dbReference type="ChEBI" id="CHEBI:29965"/>
        <dbReference type="ChEBI" id="CHEBI:57540"/>
        <dbReference type="ChEBI" id="CHEBI:142554"/>
        <dbReference type="EC" id="2.4.2.31"/>
    </reaction>
</comment>
<dbReference type="SUPFAM" id="SSF56399">
    <property type="entry name" value="ADP-ribosylation"/>
    <property type="match status" value="1"/>
</dbReference>
<proteinExistence type="inferred from homology"/>
<dbReference type="Gene3D" id="3.90.176.10">
    <property type="entry name" value="Toxin ADP-ribosyltransferase, Chain A, domain 1"/>
    <property type="match status" value="1"/>
</dbReference>
<sequence length="272" mass="31382">MKNNVLFFCSLCLHLCCVFSADLQKISGTVITHDDQPFPLDMAENSVDDMYSTCATEMEAKVNNIFFKNEIKNKLFKNAWTQAKKCTERNIKQTKKDEALTRNHMQAICTYTAGGKAEFYKTFNEEIRTKGKEYGSSFRFHSLPFWLTRAIQILNENNVCETTFRRINVKFTVNTNEDIRFGMFTSTSKSSELYRFGKTTCFQITTCHGAYLKKYPDLGDKEQEVLIPPYEKFKIISKDKTEGLEDYKTVYVLDSTGIKSNLNCSVTQKILL</sequence>
<dbReference type="PANTHER" id="PTHR10339:SF29">
    <property type="entry name" value="NAD(P)(+)--ARGININE ADP-RIBOSYLTRANSFERASE"/>
    <property type="match status" value="1"/>
</dbReference>
<dbReference type="InterPro" id="IPR000768">
    <property type="entry name" value="ART"/>
</dbReference>
<feature type="signal peptide" evidence="7">
    <location>
        <begin position="1"/>
        <end position="20"/>
    </location>
</feature>
<keyword evidence="3 7" id="KW-0808">Transferase</keyword>
<keyword evidence="7" id="KW-0520">NAD</keyword>
<evidence type="ECO:0000256" key="5">
    <source>
        <dbReference type="ARBA" id="ARBA00022857"/>
    </source>
</evidence>
<evidence type="ECO:0000256" key="6">
    <source>
        <dbReference type="ARBA" id="ARBA00047597"/>
    </source>
</evidence>
<dbReference type="PANTHER" id="PTHR10339">
    <property type="entry name" value="ADP-RIBOSYLTRANSFERASE"/>
    <property type="match status" value="1"/>
</dbReference>
<dbReference type="PROSITE" id="PS51996">
    <property type="entry name" value="TR_MART"/>
    <property type="match status" value="1"/>
</dbReference>
<gene>
    <name evidence="8" type="ORF">ATANTOWER_004889</name>
</gene>
<evidence type="ECO:0000313" key="9">
    <source>
        <dbReference type="Proteomes" id="UP001345963"/>
    </source>
</evidence>
<name>A0ABU7A5C1_9TELE</name>
<feature type="chain" id="PRO_5044977312" description="NAD(P)(+)--arginine ADP-ribosyltransferase" evidence="7">
    <location>
        <begin position="21"/>
        <end position="272"/>
    </location>
</feature>
<dbReference type="PRINTS" id="PR00970">
    <property type="entry name" value="RIBTRNSFRASE"/>
</dbReference>
<dbReference type="Pfam" id="PF01129">
    <property type="entry name" value="ART"/>
    <property type="match status" value="1"/>
</dbReference>
<accession>A0ABU7A5C1</accession>
<evidence type="ECO:0000256" key="2">
    <source>
        <dbReference type="ARBA" id="ARBA00022676"/>
    </source>
</evidence>
<dbReference type="InterPro" id="IPR050999">
    <property type="entry name" value="ADP-ribosyltransferase_ARG"/>
</dbReference>
<dbReference type="EC" id="2.4.2.31" evidence="7"/>
<keyword evidence="2 7" id="KW-0328">Glycosyltransferase</keyword>
<keyword evidence="9" id="KW-1185">Reference proteome</keyword>
<comment type="caution">
    <text evidence="8">The sequence shown here is derived from an EMBL/GenBank/DDBJ whole genome shotgun (WGS) entry which is preliminary data.</text>
</comment>
<dbReference type="EMBL" id="JAHUTI010001534">
    <property type="protein sequence ID" value="MED6232964.1"/>
    <property type="molecule type" value="Genomic_DNA"/>
</dbReference>